<dbReference type="InterPro" id="IPR003029">
    <property type="entry name" value="S1_domain"/>
</dbReference>
<dbReference type="RefSeq" id="WP_093921377.1">
    <property type="nucleotide sequence ID" value="NZ_FONW01000014.1"/>
</dbReference>
<dbReference type="STRING" id="655355.SAMN05216283_11429"/>
<feature type="domain" description="S1 motif" evidence="2">
    <location>
        <begin position="69"/>
        <end position="131"/>
    </location>
</feature>
<evidence type="ECO:0000313" key="3">
    <source>
        <dbReference type="EMBL" id="SFF72374.1"/>
    </source>
</evidence>
<dbReference type="Pfam" id="PF17783">
    <property type="entry name" value="WHD_CvfB"/>
    <property type="match status" value="1"/>
</dbReference>
<dbReference type="EMBL" id="FONW01000014">
    <property type="protein sequence ID" value="SFF72374.1"/>
    <property type="molecule type" value="Genomic_DNA"/>
</dbReference>
<dbReference type="AlphaFoldDB" id="A0A1I2KZA9"/>
<dbReference type="InterPro" id="IPR012340">
    <property type="entry name" value="NA-bd_OB-fold"/>
</dbReference>
<keyword evidence="4" id="KW-1185">Reference proteome</keyword>
<dbReference type="PANTHER" id="PTHR37296">
    <property type="entry name" value="CONSERVED VIRULENCE FACTOR B"/>
    <property type="match status" value="1"/>
</dbReference>
<dbReference type="InterPro" id="IPR040764">
    <property type="entry name" value="CvfB_WH"/>
</dbReference>
<dbReference type="PANTHER" id="PTHR37296:SF1">
    <property type="entry name" value="CONSERVED VIRULENCE FACTOR B"/>
    <property type="match status" value="1"/>
</dbReference>
<dbReference type="Gene3D" id="2.40.50.140">
    <property type="entry name" value="Nucleic acid-binding proteins"/>
    <property type="match status" value="2"/>
</dbReference>
<proteinExistence type="inferred from homology"/>
<comment type="similarity">
    <text evidence="1">Belongs to the CvfB family.</text>
</comment>
<dbReference type="PIRSF" id="PIRSF012524">
    <property type="entry name" value="YitL_S1"/>
    <property type="match status" value="1"/>
</dbReference>
<sequence>MAAIGLINELEVVKEVDFGIYLDGGPHGEILMPKRYVPEGTKPGDQLSVFIYLDSEDRLIATSETPKAMVGDFALLKVVSVTPVGAFLDWGLPKDLLVPFREQHQRMEAGRSYLVYVYLDDESQRIVATSKLDKCVDNVPVDYEIGEEVDLLIAGQTDLGFKAIIDNSHWGMLYKNEVFQPLKVGQKLKGFIKNIREDEKVDLALQKEGYEKIDTISQDILNKLAAHDGFLPLTDKSSPELIQETFKISKKNFKKAIGSLYKHRLIKLEENGIRML</sequence>
<dbReference type="GO" id="GO:0003676">
    <property type="term" value="F:nucleic acid binding"/>
    <property type="evidence" value="ECO:0007669"/>
    <property type="project" value="InterPro"/>
</dbReference>
<dbReference type="InterPro" id="IPR014464">
    <property type="entry name" value="CvfB_fam"/>
</dbReference>
<name>A0A1I2KZA9_9BACT</name>
<dbReference type="InterPro" id="IPR039566">
    <property type="entry name" value="CvfB_S1_st"/>
</dbReference>
<organism evidence="3 4">
    <name type="scientific">Sunxiuqinia elliptica</name>
    <dbReference type="NCBI Taxonomy" id="655355"/>
    <lineage>
        <taxon>Bacteria</taxon>
        <taxon>Pseudomonadati</taxon>
        <taxon>Bacteroidota</taxon>
        <taxon>Bacteroidia</taxon>
        <taxon>Marinilabiliales</taxon>
        <taxon>Prolixibacteraceae</taxon>
        <taxon>Sunxiuqinia</taxon>
    </lineage>
</organism>
<evidence type="ECO:0000256" key="1">
    <source>
        <dbReference type="PIRNR" id="PIRNR012524"/>
    </source>
</evidence>
<protein>
    <recommendedName>
        <fullName evidence="2">S1 motif domain-containing protein</fullName>
    </recommendedName>
</protein>
<dbReference type="Proteomes" id="UP000198964">
    <property type="component" value="Unassembled WGS sequence"/>
</dbReference>
<evidence type="ECO:0000313" key="4">
    <source>
        <dbReference type="Proteomes" id="UP000198964"/>
    </source>
</evidence>
<dbReference type="InterPro" id="IPR036388">
    <property type="entry name" value="WH-like_DNA-bd_sf"/>
</dbReference>
<feature type="domain" description="S1 motif" evidence="2">
    <location>
        <begin position="3"/>
        <end position="64"/>
    </location>
</feature>
<evidence type="ECO:0000259" key="2">
    <source>
        <dbReference type="SMART" id="SM00316"/>
    </source>
</evidence>
<dbReference type="SMART" id="SM00316">
    <property type="entry name" value="S1"/>
    <property type="match status" value="3"/>
</dbReference>
<dbReference type="Gene3D" id="1.10.10.10">
    <property type="entry name" value="Winged helix-like DNA-binding domain superfamily/Winged helix DNA-binding domain"/>
    <property type="match status" value="1"/>
</dbReference>
<accession>A0A1I2KZA9</accession>
<dbReference type="Pfam" id="PF13509">
    <property type="entry name" value="S1_2"/>
    <property type="match status" value="2"/>
</dbReference>
<feature type="domain" description="S1 motif" evidence="2">
    <location>
        <begin position="144"/>
        <end position="206"/>
    </location>
</feature>
<gene>
    <name evidence="3" type="ORF">SAMN05216283_11429</name>
</gene>
<reference evidence="3 4" key="1">
    <citation type="submission" date="2016-10" db="EMBL/GenBank/DDBJ databases">
        <authorList>
            <person name="de Groot N.N."/>
        </authorList>
    </citation>
    <scope>NUCLEOTIDE SEQUENCE [LARGE SCALE GENOMIC DNA]</scope>
    <source>
        <strain evidence="3 4">CGMCC 1.9156</strain>
    </source>
</reference>